<evidence type="ECO:0000313" key="3">
    <source>
        <dbReference type="EMBL" id="MCA9390130.1"/>
    </source>
</evidence>
<dbReference type="Pfam" id="PF06750">
    <property type="entry name" value="A24_N_bact"/>
    <property type="match status" value="1"/>
</dbReference>
<reference evidence="3" key="1">
    <citation type="submission" date="2020-04" db="EMBL/GenBank/DDBJ databases">
        <authorList>
            <person name="Zhang T."/>
        </authorList>
    </citation>
    <scope>NUCLEOTIDE SEQUENCE</scope>
    <source>
        <strain evidence="3">HKST-UBA01</strain>
    </source>
</reference>
<dbReference type="EMBL" id="JAGQKX010000035">
    <property type="protein sequence ID" value="MCA9390130.1"/>
    <property type="molecule type" value="Genomic_DNA"/>
</dbReference>
<proteinExistence type="predicted"/>
<name>A0A955RQ53_UNCKA</name>
<comment type="caution">
    <text evidence="3">The sequence shown here is derived from an EMBL/GenBank/DDBJ whole genome shotgun (WGS) entry which is preliminary data.</text>
</comment>
<accession>A0A955RQ53</accession>
<gene>
    <name evidence="3" type="ORF">KC571_01895</name>
</gene>
<reference evidence="3" key="2">
    <citation type="journal article" date="2021" name="Microbiome">
        <title>Successional dynamics and alternative stable states in a saline activated sludge microbial community over 9 years.</title>
        <authorList>
            <person name="Wang Y."/>
            <person name="Ye J."/>
            <person name="Ju F."/>
            <person name="Liu L."/>
            <person name="Boyd J.A."/>
            <person name="Deng Y."/>
            <person name="Parks D.H."/>
            <person name="Jiang X."/>
            <person name="Yin X."/>
            <person name="Woodcroft B.J."/>
            <person name="Tyson G.W."/>
            <person name="Hugenholtz P."/>
            <person name="Polz M.F."/>
            <person name="Zhang T."/>
        </authorList>
    </citation>
    <scope>NUCLEOTIDE SEQUENCE</scope>
    <source>
        <strain evidence="3">HKST-UBA01</strain>
    </source>
</reference>
<feature type="domain" description="Prepilin peptidase A24 N-terminal" evidence="2">
    <location>
        <begin position="14"/>
        <end position="57"/>
    </location>
</feature>
<feature type="transmembrane region" description="Helical" evidence="1">
    <location>
        <begin position="6"/>
        <end position="27"/>
    </location>
</feature>
<keyword evidence="1" id="KW-0472">Membrane</keyword>
<dbReference type="Proteomes" id="UP000701698">
    <property type="component" value="Unassembled WGS sequence"/>
</dbReference>
<organism evidence="3 4">
    <name type="scientific">candidate division WWE3 bacterium</name>
    <dbReference type="NCBI Taxonomy" id="2053526"/>
    <lineage>
        <taxon>Bacteria</taxon>
        <taxon>Katanobacteria</taxon>
    </lineage>
</organism>
<evidence type="ECO:0000259" key="2">
    <source>
        <dbReference type="Pfam" id="PF06750"/>
    </source>
</evidence>
<keyword evidence="1" id="KW-0812">Transmembrane</keyword>
<keyword evidence="1" id="KW-1133">Transmembrane helix</keyword>
<dbReference type="AlphaFoldDB" id="A0A955RQ53"/>
<dbReference type="InterPro" id="IPR010627">
    <property type="entry name" value="Prepilin_pept_A24_N"/>
</dbReference>
<sequence>MLQPVQLLFAYIFILGLFVGSFLNALIDRLATGESLVTSTRSHCDSCQKKLKAFDLV</sequence>
<protein>
    <submittedName>
        <fullName evidence="3">Prepilin peptidase</fullName>
    </submittedName>
</protein>
<evidence type="ECO:0000256" key="1">
    <source>
        <dbReference type="SAM" id="Phobius"/>
    </source>
</evidence>
<evidence type="ECO:0000313" key="4">
    <source>
        <dbReference type="Proteomes" id="UP000701698"/>
    </source>
</evidence>
<feature type="non-terminal residue" evidence="3">
    <location>
        <position position="57"/>
    </location>
</feature>